<protein>
    <submittedName>
        <fullName evidence="2">Uncharacterized protein</fullName>
    </submittedName>
</protein>
<comment type="caution">
    <text evidence="2">The sequence shown here is derived from an EMBL/GenBank/DDBJ whole genome shotgun (WGS) entry which is preliminary data.</text>
</comment>
<feature type="compositionally biased region" description="Polar residues" evidence="1">
    <location>
        <begin position="90"/>
        <end position="99"/>
    </location>
</feature>
<sequence>DSLEWTLGAQYNHEKDVFTEKSSTLRRPGRDRRWCYEEVEQKKGYQVEVAQRKGWLEVREVPLEAGQWVEHNTENKAGNNSPPVPGGRTKQPSQHNNGTDVDMSKVDMGGGPRVVRARTQDSLTSSLLYTPRPTHTLTVPKASSGYARNPNGAFFTS</sequence>
<feature type="region of interest" description="Disordered" evidence="1">
    <location>
        <begin position="67"/>
        <end position="157"/>
    </location>
</feature>
<feature type="non-terminal residue" evidence="2">
    <location>
        <position position="1"/>
    </location>
</feature>
<dbReference type="Proteomes" id="UP001445076">
    <property type="component" value="Unassembled WGS sequence"/>
</dbReference>
<keyword evidence="3" id="KW-1185">Reference proteome</keyword>
<dbReference type="EMBL" id="JARKIK010000019">
    <property type="protein sequence ID" value="KAK8745261.1"/>
    <property type="molecule type" value="Genomic_DNA"/>
</dbReference>
<dbReference type="AlphaFoldDB" id="A0AAW0XZK9"/>
<gene>
    <name evidence="2" type="ORF">OTU49_000090</name>
</gene>
<evidence type="ECO:0000256" key="1">
    <source>
        <dbReference type="SAM" id="MobiDB-lite"/>
    </source>
</evidence>
<evidence type="ECO:0000313" key="3">
    <source>
        <dbReference type="Proteomes" id="UP001445076"/>
    </source>
</evidence>
<name>A0AAW0XZK9_CHEQU</name>
<accession>A0AAW0XZK9</accession>
<organism evidence="2 3">
    <name type="scientific">Cherax quadricarinatus</name>
    <name type="common">Australian red claw crayfish</name>
    <dbReference type="NCBI Taxonomy" id="27406"/>
    <lineage>
        <taxon>Eukaryota</taxon>
        <taxon>Metazoa</taxon>
        <taxon>Ecdysozoa</taxon>
        <taxon>Arthropoda</taxon>
        <taxon>Crustacea</taxon>
        <taxon>Multicrustacea</taxon>
        <taxon>Malacostraca</taxon>
        <taxon>Eumalacostraca</taxon>
        <taxon>Eucarida</taxon>
        <taxon>Decapoda</taxon>
        <taxon>Pleocyemata</taxon>
        <taxon>Astacidea</taxon>
        <taxon>Parastacoidea</taxon>
        <taxon>Parastacidae</taxon>
        <taxon>Cherax</taxon>
    </lineage>
</organism>
<reference evidence="2 3" key="1">
    <citation type="journal article" date="2024" name="BMC Genomics">
        <title>Genome assembly of redclaw crayfish (Cherax quadricarinatus) provides insights into its immune adaptation and hypoxia tolerance.</title>
        <authorList>
            <person name="Liu Z."/>
            <person name="Zheng J."/>
            <person name="Li H."/>
            <person name="Fang K."/>
            <person name="Wang S."/>
            <person name="He J."/>
            <person name="Zhou D."/>
            <person name="Weng S."/>
            <person name="Chi M."/>
            <person name="Gu Z."/>
            <person name="He J."/>
            <person name="Li F."/>
            <person name="Wang M."/>
        </authorList>
    </citation>
    <scope>NUCLEOTIDE SEQUENCE [LARGE SCALE GENOMIC DNA]</scope>
    <source>
        <strain evidence="2">ZL_2023a</strain>
    </source>
</reference>
<proteinExistence type="predicted"/>
<feature type="compositionally biased region" description="Polar residues" evidence="1">
    <location>
        <begin position="120"/>
        <end position="137"/>
    </location>
</feature>
<evidence type="ECO:0000313" key="2">
    <source>
        <dbReference type="EMBL" id="KAK8745261.1"/>
    </source>
</evidence>